<dbReference type="Gene3D" id="2.40.160.10">
    <property type="entry name" value="Porin"/>
    <property type="match status" value="1"/>
</dbReference>
<dbReference type="InterPro" id="IPR023614">
    <property type="entry name" value="Porin_dom_sf"/>
</dbReference>
<protein>
    <submittedName>
        <fullName evidence="11">Translocase of outer mitochondrial membrane 40</fullName>
    </submittedName>
</protein>
<organism evidence="11 12">
    <name type="scientific">Paratrimastix pyriformis</name>
    <dbReference type="NCBI Taxonomy" id="342808"/>
    <lineage>
        <taxon>Eukaryota</taxon>
        <taxon>Metamonada</taxon>
        <taxon>Preaxostyla</taxon>
        <taxon>Paratrimastigidae</taxon>
        <taxon>Paratrimastix</taxon>
    </lineage>
</organism>
<dbReference type="Pfam" id="PF01459">
    <property type="entry name" value="Porin_3"/>
    <property type="match status" value="1"/>
</dbReference>
<evidence type="ECO:0000256" key="1">
    <source>
        <dbReference type="ARBA" id="ARBA00004374"/>
    </source>
</evidence>
<feature type="compositionally biased region" description="Polar residues" evidence="10">
    <location>
        <begin position="1"/>
        <end position="15"/>
    </location>
</feature>
<evidence type="ECO:0000256" key="2">
    <source>
        <dbReference type="ARBA" id="ARBA00010510"/>
    </source>
</evidence>
<dbReference type="Proteomes" id="UP001141327">
    <property type="component" value="Unassembled WGS sequence"/>
</dbReference>
<keyword evidence="6" id="KW-1000">Mitochondrion outer membrane</keyword>
<keyword evidence="8" id="KW-0496">Mitochondrion</keyword>
<keyword evidence="4" id="KW-1134">Transmembrane beta strand</keyword>
<evidence type="ECO:0000256" key="7">
    <source>
        <dbReference type="ARBA" id="ARBA00022927"/>
    </source>
</evidence>
<comment type="subcellular location">
    <subcellularLocation>
        <location evidence="1">Mitochondrion outer membrane</location>
        <topology evidence="1">Multi-pass membrane protein</topology>
    </subcellularLocation>
</comment>
<dbReference type="InterPro" id="IPR037930">
    <property type="entry name" value="Tom40"/>
</dbReference>
<comment type="caution">
    <text evidence="11">The sequence shown here is derived from an EMBL/GenBank/DDBJ whole genome shotgun (WGS) entry which is preliminary data.</text>
</comment>
<keyword evidence="12" id="KW-1185">Reference proteome</keyword>
<evidence type="ECO:0000256" key="10">
    <source>
        <dbReference type="SAM" id="MobiDB-lite"/>
    </source>
</evidence>
<evidence type="ECO:0000313" key="11">
    <source>
        <dbReference type="EMBL" id="KAJ4461073.1"/>
    </source>
</evidence>
<evidence type="ECO:0000256" key="6">
    <source>
        <dbReference type="ARBA" id="ARBA00022787"/>
    </source>
</evidence>
<keyword evidence="3" id="KW-0813">Transport</keyword>
<evidence type="ECO:0000256" key="9">
    <source>
        <dbReference type="ARBA" id="ARBA00023136"/>
    </source>
</evidence>
<evidence type="ECO:0000256" key="4">
    <source>
        <dbReference type="ARBA" id="ARBA00022452"/>
    </source>
</evidence>
<evidence type="ECO:0000256" key="8">
    <source>
        <dbReference type="ARBA" id="ARBA00023128"/>
    </source>
</evidence>
<evidence type="ECO:0000256" key="3">
    <source>
        <dbReference type="ARBA" id="ARBA00022448"/>
    </source>
</evidence>
<evidence type="ECO:0000313" key="12">
    <source>
        <dbReference type="Proteomes" id="UP001141327"/>
    </source>
</evidence>
<reference evidence="11" key="1">
    <citation type="journal article" date="2022" name="bioRxiv">
        <title>Genomics of Preaxostyla Flagellates Illuminates Evolutionary Transitions and the Path Towards Mitochondrial Loss.</title>
        <authorList>
            <person name="Novak L.V.F."/>
            <person name="Treitli S.C."/>
            <person name="Pyrih J."/>
            <person name="Halakuc P."/>
            <person name="Pipaliya S.V."/>
            <person name="Vacek V."/>
            <person name="Brzon O."/>
            <person name="Soukal P."/>
            <person name="Eme L."/>
            <person name="Dacks J.B."/>
            <person name="Karnkowska A."/>
            <person name="Elias M."/>
            <person name="Hampl V."/>
        </authorList>
    </citation>
    <scope>NUCLEOTIDE SEQUENCE</scope>
    <source>
        <strain evidence="11">RCP-MX</strain>
    </source>
</reference>
<keyword evidence="9" id="KW-0472">Membrane</keyword>
<comment type="similarity">
    <text evidence="2">Belongs to the Tom40 family.</text>
</comment>
<sequence length="281" mass="30500">MGNSLGSVSERTNPGRTDDFQREAKEILTPDLFDGLRVEIGQSLSQNLGLTHSFVMGSSTVPSHYQLGANYLRDKIFVTGRFDHAGRLSGAVRVQPLKELASKFEFLLGRSKAECGCLAEVELRGRDFTGELQASSAGATTARWHQAVTDRVSVVGEGVYHRAKKVSLLQGGLRFATPDSVTTLSGSSMGQLITSYTHSLTDRLSLATELFMQPRTHDAIFSVGYQVKLRKAIVRGMVVSNGRVMASVKDEIAPNTALLLSGDLNYLANEYKFGLGLILGQ</sequence>
<evidence type="ECO:0000256" key="5">
    <source>
        <dbReference type="ARBA" id="ARBA00022692"/>
    </source>
</evidence>
<accession>A0ABQ8URW3</accession>
<feature type="region of interest" description="Disordered" evidence="10">
    <location>
        <begin position="1"/>
        <end position="21"/>
    </location>
</feature>
<keyword evidence="7" id="KW-0653">Protein transport</keyword>
<dbReference type="InterPro" id="IPR027246">
    <property type="entry name" value="Porin_Euk/Tom40"/>
</dbReference>
<gene>
    <name evidence="11" type="ORF">PAPYR_2518</name>
</gene>
<dbReference type="CDD" id="cd07305">
    <property type="entry name" value="Porin3_Tom40"/>
    <property type="match status" value="1"/>
</dbReference>
<proteinExistence type="inferred from homology"/>
<name>A0ABQ8URW3_9EUKA</name>
<dbReference type="EMBL" id="JAPMOS010000009">
    <property type="protein sequence ID" value="KAJ4461073.1"/>
    <property type="molecule type" value="Genomic_DNA"/>
</dbReference>
<keyword evidence="5" id="KW-0812">Transmembrane</keyword>
<dbReference type="PANTHER" id="PTHR10802">
    <property type="entry name" value="MITOCHONDRIAL IMPORT RECEPTOR SUBUNIT TOM40"/>
    <property type="match status" value="1"/>
</dbReference>